<dbReference type="Proteomes" id="UP001139646">
    <property type="component" value="Unassembled WGS sequence"/>
</dbReference>
<sequence length="501" mass="53924">MDTVVTNFIDQFGVTDKTRKFLSQTQQMYIGGNFCQAENNEMFDIVEPCTEGLLAQVPSATENDVNKAVVEAKQAFTNSEWSKMKPNAREKLLHRLAELVEENSQTLAEIESPDAGKAISGCKAVDIAGSVDLLHYMAGWATKIEGATRDVSAEGEHFAYSLKQPIGVVAAIVPWNWPFSMSIWKLAAPLAVGCTVVLKPSELTPLSMLYFAQLCEQAGLPKGVVNIVTGSGSNIGSHLVSHPDIDKVSFTGSTNVGKTVGKTAMGNVTPVTLELGGKSPMVVFDDADIEKVVAATQQSVFFNTGQVCSLGSRMYVQKGLYEQVVSAVAKGASNLKIAMTLDPECDMGPAISAHHRQSVCDYIEMGKKQGARVVCGGGAIEGTGYYIKPTVFANCTNNMKIVQEEIFGPVLAIIPFDVEEQAVALANDNIYGLAAGVFTNDISRSQRMIRQLDAGTVWINTHDLVDSCTPFGGFKQSGFGKDMGPEQLAYFLKTKAVWINS</sequence>
<keyword evidence="6" id="KW-1185">Reference proteome</keyword>
<dbReference type="InterPro" id="IPR015590">
    <property type="entry name" value="Aldehyde_DH_dom"/>
</dbReference>
<comment type="caution">
    <text evidence="5">The sequence shown here is derived from an EMBL/GenBank/DDBJ whole genome shotgun (WGS) entry which is preliminary data.</text>
</comment>
<dbReference type="PANTHER" id="PTHR11699">
    <property type="entry name" value="ALDEHYDE DEHYDROGENASE-RELATED"/>
    <property type="match status" value="1"/>
</dbReference>
<dbReference type="InterPro" id="IPR029510">
    <property type="entry name" value="Ald_DH_CS_GLU"/>
</dbReference>
<evidence type="ECO:0000256" key="3">
    <source>
        <dbReference type="RuleBase" id="RU003345"/>
    </source>
</evidence>
<keyword evidence="1 3" id="KW-0560">Oxidoreductase</keyword>
<feature type="domain" description="Aldehyde dehydrogenase" evidence="4">
    <location>
        <begin position="37"/>
        <end position="497"/>
    </location>
</feature>
<reference evidence="5" key="1">
    <citation type="submission" date="2022-01" db="EMBL/GenBank/DDBJ databases">
        <title>Colwellia maritima, isolated from seawater.</title>
        <authorList>
            <person name="Kristyanto S."/>
            <person name="Jung J."/>
            <person name="Jeon C.O."/>
        </authorList>
    </citation>
    <scope>NUCLEOTIDE SEQUENCE</scope>
    <source>
        <strain evidence="5">MSW7</strain>
    </source>
</reference>
<protein>
    <submittedName>
        <fullName evidence="5">Aldehyde dehydrogenase family protein</fullName>
    </submittedName>
</protein>
<comment type="similarity">
    <text evidence="3">Belongs to the aldehyde dehydrogenase family.</text>
</comment>
<dbReference type="PROSITE" id="PS00687">
    <property type="entry name" value="ALDEHYDE_DEHYDR_GLU"/>
    <property type="match status" value="1"/>
</dbReference>
<dbReference type="Gene3D" id="3.40.309.10">
    <property type="entry name" value="Aldehyde Dehydrogenase, Chain A, domain 2"/>
    <property type="match status" value="1"/>
</dbReference>
<gene>
    <name evidence="5" type="ORF">L3081_25810</name>
</gene>
<dbReference type="InterPro" id="IPR016161">
    <property type="entry name" value="Ald_DH/histidinol_DH"/>
</dbReference>
<accession>A0ABS9X7K6</accession>
<evidence type="ECO:0000256" key="1">
    <source>
        <dbReference type="ARBA" id="ARBA00023002"/>
    </source>
</evidence>
<dbReference type="SUPFAM" id="SSF53720">
    <property type="entry name" value="ALDH-like"/>
    <property type="match status" value="1"/>
</dbReference>
<evidence type="ECO:0000256" key="2">
    <source>
        <dbReference type="PROSITE-ProRule" id="PRU10007"/>
    </source>
</evidence>
<proteinExistence type="inferred from homology"/>
<feature type="active site" evidence="2">
    <location>
        <position position="274"/>
    </location>
</feature>
<dbReference type="InterPro" id="IPR016163">
    <property type="entry name" value="Ald_DH_C"/>
</dbReference>
<evidence type="ECO:0000313" key="6">
    <source>
        <dbReference type="Proteomes" id="UP001139646"/>
    </source>
</evidence>
<dbReference type="RefSeq" id="WP_242289600.1">
    <property type="nucleotide sequence ID" value="NZ_JAKKSL010000008.1"/>
</dbReference>
<dbReference type="EMBL" id="JAKKSL010000008">
    <property type="protein sequence ID" value="MCI2286221.1"/>
    <property type="molecule type" value="Genomic_DNA"/>
</dbReference>
<dbReference type="InterPro" id="IPR016162">
    <property type="entry name" value="Ald_DH_N"/>
</dbReference>
<dbReference type="Pfam" id="PF00171">
    <property type="entry name" value="Aldedh"/>
    <property type="match status" value="1"/>
</dbReference>
<name>A0ABS9X7K6_9GAMM</name>
<dbReference type="Gene3D" id="3.40.605.10">
    <property type="entry name" value="Aldehyde Dehydrogenase, Chain A, domain 1"/>
    <property type="match status" value="1"/>
</dbReference>
<evidence type="ECO:0000313" key="5">
    <source>
        <dbReference type="EMBL" id="MCI2286221.1"/>
    </source>
</evidence>
<evidence type="ECO:0000259" key="4">
    <source>
        <dbReference type="Pfam" id="PF00171"/>
    </source>
</evidence>
<organism evidence="5 6">
    <name type="scientific">Colwellia maritima</name>
    <dbReference type="NCBI Taxonomy" id="2912588"/>
    <lineage>
        <taxon>Bacteria</taxon>
        <taxon>Pseudomonadati</taxon>
        <taxon>Pseudomonadota</taxon>
        <taxon>Gammaproteobacteria</taxon>
        <taxon>Alteromonadales</taxon>
        <taxon>Colwelliaceae</taxon>
        <taxon>Colwellia</taxon>
    </lineage>
</organism>